<dbReference type="AlphaFoldDB" id="A0AA48KCP6"/>
<comment type="similarity">
    <text evidence="1">Belongs to the transferase hexapeptide repeat family.</text>
</comment>
<dbReference type="Gene3D" id="2.160.10.10">
    <property type="entry name" value="Hexapeptide repeat proteins"/>
    <property type="match status" value="1"/>
</dbReference>
<keyword evidence="4" id="KW-0012">Acyltransferase</keyword>
<sequence>MTEQERMLRGEPYDPLDPALVQARARARRLTRAYASLAYEQPDEAAACLRELIPHAGARLFVEPPFFCDYGAHLRLGDDVYFNFNCVVLDVCPVTLGSRVLIGPAVQIYTATHPLDPEARASGREFGRPVTIGDDVWVGGGTVICPGVTIGARTVIGAGSVVTRDLPAGVLAAGNPCRVIRTLAPGSGPLAGAEAPEPR</sequence>
<feature type="domain" description="Maltose/galactoside acetyltransferase" evidence="7">
    <location>
        <begin position="4"/>
        <end position="58"/>
    </location>
</feature>
<dbReference type="PROSITE" id="PS00101">
    <property type="entry name" value="HEXAPEP_TRANSFERASES"/>
    <property type="match status" value="1"/>
</dbReference>
<evidence type="ECO:0000313" key="8">
    <source>
        <dbReference type="EMBL" id="BDU75547.1"/>
    </source>
</evidence>
<dbReference type="KEGG" id="msea:METESE_05050"/>
<dbReference type="InterPro" id="IPR024688">
    <property type="entry name" value="Mac_dom"/>
</dbReference>
<comment type="function">
    <text evidence="5">Acetyltransferase implicated in the O-acetylation of Nod factors.</text>
</comment>
<organism evidence="8 9">
    <name type="scientific">Mesoterricola sediminis</name>
    <dbReference type="NCBI Taxonomy" id="2927980"/>
    <lineage>
        <taxon>Bacteria</taxon>
        <taxon>Pseudomonadati</taxon>
        <taxon>Acidobacteriota</taxon>
        <taxon>Holophagae</taxon>
        <taxon>Holophagales</taxon>
        <taxon>Holophagaceae</taxon>
        <taxon>Mesoterricola</taxon>
    </lineage>
</organism>
<dbReference type="FunFam" id="2.160.10.10:FF:000025">
    <property type="entry name" value="Hexapeptide-repeat containing-acetyltransferase"/>
    <property type="match status" value="1"/>
</dbReference>
<gene>
    <name evidence="8" type="ORF">METESE_05050</name>
</gene>
<dbReference type="InterPro" id="IPR011004">
    <property type="entry name" value="Trimer_LpxA-like_sf"/>
</dbReference>
<dbReference type="GO" id="GO:0008374">
    <property type="term" value="F:O-acyltransferase activity"/>
    <property type="evidence" value="ECO:0007669"/>
    <property type="project" value="TreeGrafter"/>
</dbReference>
<dbReference type="Pfam" id="PF00132">
    <property type="entry name" value="Hexapep"/>
    <property type="match status" value="1"/>
</dbReference>
<dbReference type="InterPro" id="IPR051159">
    <property type="entry name" value="Hexapeptide_acetyltransf"/>
</dbReference>
<evidence type="ECO:0000256" key="4">
    <source>
        <dbReference type="ARBA" id="ARBA00023315"/>
    </source>
</evidence>
<name>A0AA48KCP6_9BACT</name>
<evidence type="ECO:0000256" key="1">
    <source>
        <dbReference type="ARBA" id="ARBA00007274"/>
    </source>
</evidence>
<dbReference type="Proteomes" id="UP001228113">
    <property type="component" value="Chromosome"/>
</dbReference>
<dbReference type="SUPFAM" id="SSF51161">
    <property type="entry name" value="Trimeric LpxA-like enzymes"/>
    <property type="match status" value="1"/>
</dbReference>
<dbReference type="RefSeq" id="WP_243334274.1">
    <property type="nucleotide sequence ID" value="NZ_AP027081.1"/>
</dbReference>
<dbReference type="SMART" id="SM01266">
    <property type="entry name" value="Mac"/>
    <property type="match status" value="1"/>
</dbReference>
<evidence type="ECO:0000256" key="2">
    <source>
        <dbReference type="ARBA" id="ARBA00022679"/>
    </source>
</evidence>
<keyword evidence="9" id="KW-1185">Reference proteome</keyword>
<protein>
    <recommendedName>
        <fullName evidence="6">Nodulation protein L</fullName>
    </recommendedName>
</protein>
<dbReference type="PANTHER" id="PTHR23416">
    <property type="entry name" value="SIALIC ACID SYNTHASE-RELATED"/>
    <property type="match status" value="1"/>
</dbReference>
<keyword evidence="2" id="KW-0808">Transferase</keyword>
<evidence type="ECO:0000256" key="5">
    <source>
        <dbReference type="ARBA" id="ARBA00055587"/>
    </source>
</evidence>
<keyword evidence="3" id="KW-0677">Repeat</keyword>
<dbReference type="EMBL" id="AP027081">
    <property type="protein sequence ID" value="BDU75547.1"/>
    <property type="molecule type" value="Genomic_DNA"/>
</dbReference>
<dbReference type="InterPro" id="IPR001451">
    <property type="entry name" value="Hexapep"/>
</dbReference>
<dbReference type="InterPro" id="IPR018357">
    <property type="entry name" value="Hexapep_transf_CS"/>
</dbReference>
<evidence type="ECO:0000259" key="7">
    <source>
        <dbReference type="SMART" id="SM01266"/>
    </source>
</evidence>
<dbReference type="PANTHER" id="PTHR23416:SF23">
    <property type="entry name" value="ACETYLTRANSFERASE C18B11.09C-RELATED"/>
    <property type="match status" value="1"/>
</dbReference>
<reference evidence="8" key="1">
    <citation type="journal article" date="2023" name="Int. J. Syst. Evol. Microbiol.">
        <title>Mesoterricola silvestris gen. nov., sp. nov., Mesoterricola sediminis sp. nov., Geothrix oryzae sp. nov., Geothrix edaphica sp. nov., Geothrix rubra sp. nov., and Geothrix limicola sp. nov., six novel members of Acidobacteriota isolated from soils.</title>
        <authorList>
            <person name="Itoh H."/>
            <person name="Sugisawa Y."/>
            <person name="Mise K."/>
            <person name="Xu Z."/>
            <person name="Kuniyasu M."/>
            <person name="Ushijima N."/>
            <person name="Kawano K."/>
            <person name="Kobayashi E."/>
            <person name="Shiratori Y."/>
            <person name="Masuda Y."/>
            <person name="Senoo K."/>
        </authorList>
    </citation>
    <scope>NUCLEOTIDE SEQUENCE</scope>
    <source>
        <strain evidence="8">W786</strain>
    </source>
</reference>
<proteinExistence type="inferred from homology"/>
<dbReference type="GO" id="GO:0016407">
    <property type="term" value="F:acetyltransferase activity"/>
    <property type="evidence" value="ECO:0007669"/>
    <property type="project" value="InterPro"/>
</dbReference>
<dbReference type="Pfam" id="PF12464">
    <property type="entry name" value="Mac"/>
    <property type="match status" value="1"/>
</dbReference>
<dbReference type="CDD" id="cd03357">
    <property type="entry name" value="LbH_MAT_GAT"/>
    <property type="match status" value="1"/>
</dbReference>
<accession>A0AA48KCP6</accession>
<evidence type="ECO:0000313" key="9">
    <source>
        <dbReference type="Proteomes" id="UP001228113"/>
    </source>
</evidence>
<evidence type="ECO:0000256" key="3">
    <source>
        <dbReference type="ARBA" id="ARBA00022737"/>
    </source>
</evidence>
<evidence type="ECO:0000256" key="6">
    <source>
        <dbReference type="ARBA" id="ARBA00067695"/>
    </source>
</evidence>